<keyword evidence="1" id="KW-0378">Hydrolase</keyword>
<sequence length="227" mass="25455">MIEAIIFDMFHTLADPHSGLEYTEYEPLGVDKEKWAAALWSSDFCSERGLGKIGTVDGIFARLSELLGGAIPEEKLRMSRDARIERLRLALTDIAPDILDAIKNLKKRGFKLAILSNADVCDRLHWNDSPLNPFFDEAIFSCDIGMAKPCAEIYALASKRLRVKPENILYVGDGGDNELKGAKAAGFTTIRTERLKVWDEDFRAKISPHSDFCIKSFDEIERIADSL</sequence>
<dbReference type="AlphaFoldDB" id="H7EL84"/>
<dbReference type="Gene3D" id="3.40.50.1000">
    <property type="entry name" value="HAD superfamily/HAD-like"/>
    <property type="match status" value="1"/>
</dbReference>
<dbReference type="SFLD" id="SFLDS00003">
    <property type="entry name" value="Haloacid_Dehalogenase"/>
    <property type="match status" value="1"/>
</dbReference>
<proteinExistence type="predicted"/>
<keyword evidence="2" id="KW-1185">Reference proteome</keyword>
<dbReference type="PATRIC" id="fig|907348.3.peg.1668"/>
<dbReference type="eggNOG" id="COG0637">
    <property type="taxonomic scope" value="Bacteria"/>
</dbReference>
<dbReference type="STRING" id="907348.TresaDRAFT_2005"/>
<protein>
    <submittedName>
        <fullName evidence="1">HAD-superfamily hydrolase, subfamily IA, variant 3</fullName>
    </submittedName>
</protein>
<evidence type="ECO:0000313" key="2">
    <source>
        <dbReference type="Proteomes" id="UP000003571"/>
    </source>
</evidence>
<dbReference type="InterPro" id="IPR006439">
    <property type="entry name" value="HAD-SF_hydro_IA"/>
</dbReference>
<name>H7EL84_9SPIR</name>
<dbReference type="PANTHER" id="PTHR47829">
    <property type="entry name" value="HYDROLASE, PUTATIVE (AFU_ORTHOLOGUE AFUA_1G12880)-RELATED"/>
    <property type="match status" value="1"/>
</dbReference>
<dbReference type="NCBIfam" id="TIGR01549">
    <property type="entry name" value="HAD-SF-IA-v1"/>
    <property type="match status" value="1"/>
</dbReference>
<organism evidence="1 2">
    <name type="scientific">Treponema saccharophilum DSM 2985</name>
    <dbReference type="NCBI Taxonomy" id="907348"/>
    <lineage>
        <taxon>Bacteria</taxon>
        <taxon>Pseudomonadati</taxon>
        <taxon>Spirochaetota</taxon>
        <taxon>Spirochaetia</taxon>
        <taxon>Spirochaetales</taxon>
        <taxon>Treponemataceae</taxon>
        <taxon>Treponema</taxon>
    </lineage>
</organism>
<dbReference type="Pfam" id="PF00702">
    <property type="entry name" value="Hydrolase"/>
    <property type="match status" value="1"/>
</dbReference>
<gene>
    <name evidence="1" type="ORF">TresaDRAFT_2005</name>
</gene>
<accession>H7EL84</accession>
<dbReference type="OrthoDB" id="264363at2"/>
<dbReference type="SUPFAM" id="SSF56784">
    <property type="entry name" value="HAD-like"/>
    <property type="match status" value="1"/>
</dbReference>
<dbReference type="InterPro" id="IPR052898">
    <property type="entry name" value="ACAD10-like"/>
</dbReference>
<dbReference type="EMBL" id="AGRW01000048">
    <property type="protein sequence ID" value="EIC01616.1"/>
    <property type="molecule type" value="Genomic_DNA"/>
</dbReference>
<dbReference type="InterPro" id="IPR036412">
    <property type="entry name" value="HAD-like_sf"/>
</dbReference>
<dbReference type="InterPro" id="IPR023214">
    <property type="entry name" value="HAD_sf"/>
</dbReference>
<dbReference type="Proteomes" id="UP000003571">
    <property type="component" value="Unassembled WGS sequence"/>
</dbReference>
<dbReference type="NCBIfam" id="TIGR01509">
    <property type="entry name" value="HAD-SF-IA-v3"/>
    <property type="match status" value="1"/>
</dbReference>
<dbReference type="SFLD" id="SFLDG01129">
    <property type="entry name" value="C1.5:_HAD__Beta-PGM__Phosphata"/>
    <property type="match status" value="1"/>
</dbReference>
<dbReference type="GO" id="GO:0016787">
    <property type="term" value="F:hydrolase activity"/>
    <property type="evidence" value="ECO:0007669"/>
    <property type="project" value="UniProtKB-KW"/>
</dbReference>
<dbReference type="PRINTS" id="PR00413">
    <property type="entry name" value="HADHALOGNASE"/>
</dbReference>
<dbReference type="PANTHER" id="PTHR47829:SF1">
    <property type="entry name" value="HAD FAMILY PHOSPHATASE"/>
    <property type="match status" value="1"/>
</dbReference>
<comment type="caution">
    <text evidence="1">The sequence shown here is derived from an EMBL/GenBank/DDBJ whole genome shotgun (WGS) entry which is preliminary data.</text>
</comment>
<dbReference type="RefSeq" id="WP_002704617.1">
    <property type="nucleotide sequence ID" value="NZ_AGRW01000048.1"/>
</dbReference>
<evidence type="ECO:0000313" key="1">
    <source>
        <dbReference type="EMBL" id="EIC01616.1"/>
    </source>
</evidence>
<reference evidence="1 2" key="1">
    <citation type="submission" date="2011-09" db="EMBL/GenBank/DDBJ databases">
        <title>The draft genome of Treponema saccharophilum DSM 2985.</title>
        <authorList>
            <consortium name="US DOE Joint Genome Institute (JGI-PGF)"/>
            <person name="Lucas S."/>
            <person name="Copeland A."/>
            <person name="Lapidus A."/>
            <person name="Glavina del Rio T."/>
            <person name="Dalin E."/>
            <person name="Tice H."/>
            <person name="Bruce D."/>
            <person name="Goodwin L."/>
            <person name="Pitluck S."/>
            <person name="Peters L."/>
            <person name="Kyrpides N."/>
            <person name="Mavromatis K."/>
            <person name="Ivanova N."/>
            <person name="Markowitz V."/>
            <person name="Cheng J.-F."/>
            <person name="Hugenholtz P."/>
            <person name="Woyke T."/>
            <person name="Wu D."/>
            <person name="Gronow S."/>
            <person name="Wellnitz S."/>
            <person name="Brambilla E."/>
            <person name="Klenk H.-P."/>
            <person name="Eisen J.A."/>
        </authorList>
    </citation>
    <scope>NUCLEOTIDE SEQUENCE [LARGE SCALE GENOMIC DNA]</scope>
    <source>
        <strain evidence="1 2">DSM 2985</strain>
    </source>
</reference>